<accession>K5B7V7</accession>
<proteinExistence type="predicted"/>
<dbReference type="STRING" id="1122247.GCA_000379865_04238"/>
<dbReference type="PATRIC" id="fig|1122247.3.peg.3221"/>
<dbReference type="EMBL" id="AMRA01000095">
    <property type="protein sequence ID" value="EKF22618.1"/>
    <property type="molecule type" value="Genomic_DNA"/>
</dbReference>
<evidence type="ECO:0000313" key="2">
    <source>
        <dbReference type="Proteomes" id="UP000006265"/>
    </source>
</evidence>
<comment type="caution">
    <text evidence="1">The sequence shown here is derived from an EMBL/GenBank/DDBJ whole genome shotgun (WGS) entry which is preliminary data.</text>
</comment>
<dbReference type="InterPro" id="IPR025443">
    <property type="entry name" value="DUF4307"/>
</dbReference>
<dbReference type="Proteomes" id="UP000006265">
    <property type="component" value="Unassembled WGS sequence"/>
</dbReference>
<dbReference type="AlphaFoldDB" id="K5B7V7"/>
<dbReference type="RefSeq" id="WP_005629538.1">
    <property type="nucleotide sequence ID" value="NZ_AMRA01000095.1"/>
</dbReference>
<dbReference type="eggNOG" id="ENOG5033B4I">
    <property type="taxonomic scope" value="Bacteria"/>
</dbReference>
<gene>
    <name evidence="1" type="ORF">C731_3358</name>
</gene>
<keyword evidence="2" id="KW-1185">Reference proteome</keyword>
<sequence>MIERPAARYGRRHLGHRRRRWITAVLALTVVAVGVLAAWVAAHRLTPTDVAGKVVRFEVVDTQTVDVTFSVTREDPSRPAVCIVRATSQDGSETGRREVLVPPAAERTVQVTVPVRTSKPPYVGDLYGCGLNVPGYLVSP</sequence>
<reference evidence="1 2" key="1">
    <citation type="journal article" date="2012" name="J. Bacteriol.">
        <title>Genome sequence of Mycobacterium hassiacum DSM 44199, a rare source of heat-stable mycobacterial proteins.</title>
        <authorList>
            <person name="Tiago I."/>
            <person name="Maranha A."/>
            <person name="Mendes V."/>
            <person name="Alarico S."/>
            <person name="Moynihan P.J."/>
            <person name="Clarke A.J."/>
            <person name="Macedo-Ribeiro S."/>
            <person name="Pereira P.J."/>
            <person name="Empadinhas N."/>
        </authorList>
    </citation>
    <scope>NUCLEOTIDE SEQUENCE [LARGE SCALE GENOMIC DNA]</scope>
    <source>
        <strain evidence="2">DSM 44199 / CIP 105218 / JCM 12690 / 3849</strain>
    </source>
</reference>
<organism evidence="1 2">
    <name type="scientific">Mycolicibacterium hassiacum (strain DSM 44199 / CIP 105218 / JCM 12690 / 3849)</name>
    <name type="common">Mycobacterium hassiacum</name>
    <dbReference type="NCBI Taxonomy" id="1122247"/>
    <lineage>
        <taxon>Bacteria</taxon>
        <taxon>Bacillati</taxon>
        <taxon>Actinomycetota</taxon>
        <taxon>Actinomycetes</taxon>
        <taxon>Mycobacteriales</taxon>
        <taxon>Mycobacteriaceae</taxon>
        <taxon>Mycolicibacterium</taxon>
    </lineage>
</organism>
<dbReference type="OrthoDB" id="4425882at2"/>
<dbReference type="Pfam" id="PF14155">
    <property type="entry name" value="DUF4307"/>
    <property type="match status" value="1"/>
</dbReference>
<name>K5B7V7_MYCHD</name>
<protein>
    <submittedName>
        <fullName evidence="1">Uncharacterized protein</fullName>
    </submittedName>
</protein>
<evidence type="ECO:0000313" key="1">
    <source>
        <dbReference type="EMBL" id="EKF22618.1"/>
    </source>
</evidence>